<dbReference type="EMBL" id="JADBGQ010000006">
    <property type="protein sequence ID" value="KAG5393397.1"/>
    <property type="molecule type" value="Genomic_DNA"/>
</dbReference>
<protein>
    <recommendedName>
        <fullName evidence="3">Neprosin activation peptide domain-containing protein</fullName>
    </recommendedName>
</protein>
<gene>
    <name evidence="1" type="primary">A06p025110.1_BraROA</name>
    <name evidence="1" type="ORF">IGI04_023360</name>
</gene>
<evidence type="ECO:0008006" key="3">
    <source>
        <dbReference type="Google" id="ProtNLM"/>
    </source>
</evidence>
<accession>A0ABQ7M3M9</accession>
<keyword evidence="2" id="KW-1185">Reference proteome</keyword>
<name>A0ABQ7M3M9_BRACM</name>
<evidence type="ECO:0000313" key="1">
    <source>
        <dbReference type="EMBL" id="KAG5393397.1"/>
    </source>
</evidence>
<comment type="caution">
    <text evidence="1">The sequence shown here is derived from an EMBL/GenBank/DDBJ whole genome shotgun (WGS) entry which is preliminary data.</text>
</comment>
<sequence length="92" mass="10704">MICRKVRKSCLIKNKSYIKAELMMHVRHTKMSILTGQQFDSNRSYGAGKAINCMYDSRKILIHSLPFSQRGCIVNNIMSIRYYVSTQLKQLN</sequence>
<dbReference type="Proteomes" id="UP000823674">
    <property type="component" value="Chromosome A06"/>
</dbReference>
<proteinExistence type="predicted"/>
<reference evidence="1 2" key="1">
    <citation type="submission" date="2021-03" db="EMBL/GenBank/DDBJ databases">
        <authorList>
            <person name="King G.J."/>
            <person name="Bancroft I."/>
            <person name="Baten A."/>
            <person name="Bloomfield J."/>
            <person name="Borpatragohain P."/>
            <person name="He Z."/>
            <person name="Irish N."/>
            <person name="Irwin J."/>
            <person name="Liu K."/>
            <person name="Mauleon R.P."/>
            <person name="Moore J."/>
            <person name="Morris R."/>
            <person name="Ostergaard L."/>
            <person name="Wang B."/>
            <person name="Wells R."/>
        </authorList>
    </citation>
    <scope>NUCLEOTIDE SEQUENCE [LARGE SCALE GENOMIC DNA]</scope>
    <source>
        <strain evidence="1">R-o-18</strain>
        <tissue evidence="1">Leaf</tissue>
    </source>
</reference>
<evidence type="ECO:0000313" key="2">
    <source>
        <dbReference type="Proteomes" id="UP000823674"/>
    </source>
</evidence>
<organism evidence="1 2">
    <name type="scientific">Brassica rapa subsp. trilocularis</name>
    <dbReference type="NCBI Taxonomy" id="1813537"/>
    <lineage>
        <taxon>Eukaryota</taxon>
        <taxon>Viridiplantae</taxon>
        <taxon>Streptophyta</taxon>
        <taxon>Embryophyta</taxon>
        <taxon>Tracheophyta</taxon>
        <taxon>Spermatophyta</taxon>
        <taxon>Magnoliopsida</taxon>
        <taxon>eudicotyledons</taxon>
        <taxon>Gunneridae</taxon>
        <taxon>Pentapetalae</taxon>
        <taxon>rosids</taxon>
        <taxon>malvids</taxon>
        <taxon>Brassicales</taxon>
        <taxon>Brassicaceae</taxon>
        <taxon>Brassiceae</taxon>
        <taxon>Brassica</taxon>
    </lineage>
</organism>